<organism evidence="1 3">
    <name type="scientific">Amycolatopsis regifaucium</name>
    <dbReference type="NCBI Taxonomy" id="546365"/>
    <lineage>
        <taxon>Bacteria</taxon>
        <taxon>Bacillati</taxon>
        <taxon>Actinomycetota</taxon>
        <taxon>Actinomycetes</taxon>
        <taxon>Pseudonocardiales</taxon>
        <taxon>Pseudonocardiaceae</taxon>
        <taxon>Amycolatopsis</taxon>
    </lineage>
</organism>
<dbReference type="EMBL" id="LQCI01000004">
    <property type="protein sequence ID" value="KZB86954.1"/>
    <property type="molecule type" value="Genomic_DNA"/>
</dbReference>
<evidence type="ECO:0000313" key="1">
    <source>
        <dbReference type="EMBL" id="KZB86954.1"/>
    </source>
</evidence>
<evidence type="ECO:0000313" key="2">
    <source>
        <dbReference type="EMBL" id="OKA09384.1"/>
    </source>
</evidence>
<reference evidence="1 3" key="1">
    <citation type="submission" date="2015-12" db="EMBL/GenBank/DDBJ databases">
        <title>Amycolatopsis regifaucium genome sequencing and assembly.</title>
        <authorList>
            <person name="Mayilraj S."/>
        </authorList>
    </citation>
    <scope>NUCLEOTIDE SEQUENCE [LARGE SCALE GENOMIC DNA]</scope>
    <source>
        <strain evidence="1 3">GY080</strain>
    </source>
</reference>
<dbReference type="Proteomes" id="UP000076321">
    <property type="component" value="Unassembled WGS sequence"/>
</dbReference>
<reference evidence="2 4" key="2">
    <citation type="submission" date="2016-11" db="EMBL/GenBank/DDBJ databases">
        <title>Genome sequencing of Amycolatopsis regifaucium.</title>
        <authorList>
            <person name="Mayilraj S."/>
            <person name="Kaur N."/>
        </authorList>
    </citation>
    <scope>NUCLEOTIDE SEQUENCE [LARGE SCALE GENOMIC DNA]</scope>
    <source>
        <strain evidence="2 4">GY080</strain>
    </source>
</reference>
<evidence type="ECO:0000313" key="4">
    <source>
        <dbReference type="Proteomes" id="UP000186883"/>
    </source>
</evidence>
<dbReference type="Gene3D" id="1.20.910.10">
    <property type="entry name" value="Heme oxygenase-like"/>
    <property type="match status" value="1"/>
</dbReference>
<dbReference type="InterPro" id="IPR016084">
    <property type="entry name" value="Haem_Oase-like_multi-hlx"/>
</dbReference>
<dbReference type="Proteomes" id="UP000186883">
    <property type="component" value="Unassembled WGS sequence"/>
</dbReference>
<dbReference type="AlphaFoldDB" id="A0A154MRN5"/>
<proteinExistence type="predicted"/>
<dbReference type="OrthoDB" id="5167560at2"/>
<name>A0A154MRN5_9PSEU</name>
<dbReference type="RefSeq" id="WP_061981312.1">
    <property type="nucleotide sequence ID" value="NZ_FOPQ01000005.1"/>
</dbReference>
<evidence type="ECO:0000313" key="3">
    <source>
        <dbReference type="Proteomes" id="UP000076321"/>
    </source>
</evidence>
<gene>
    <name evidence="2" type="ORF">ATP06_0207870</name>
    <name evidence="1" type="ORF">AVL48_25315</name>
</gene>
<dbReference type="EMBL" id="LOBU02000007">
    <property type="protein sequence ID" value="OKA09384.1"/>
    <property type="molecule type" value="Genomic_DNA"/>
</dbReference>
<sequence length="488" mass="54892">MKDILNYVEEKVAALDDHPLFDWLASDETPLKERLMILPTVATVAMGFRDVNKWVLRYPNAANDLERGINIHTFEDQTHSRLFLEDWRRLGLDRRLGWDASDTLWWLFQAEVNEVIRDKCLYFLSIAAADGGDPLLRFAHAEVGELCARELFFKHISAVAGQLAERTGLTMLYFGAHHIEAEGEGAEGVFESVVLDDAHRERARELADVMIGVFSEILDAIHGYVLKHVVTGTLPRPRALEPVVPAASVSADQITAHPTQEPLRELLRERQARHATHPFYTWLRHRGDRVPAIKALQRFLPLWAMDVMGYADLGRNAFRYPAPASDLELAVNDWVAGLTARAEKFVHDWKALDLDELLGWNAGDTLEFYYLSRTMDVHRHHRVVLTQLATGHPDPMSRLWLTKALSSATDVFLQGTAVLAAEVEAAGSLRLEYLSGRSSVAAPEFLGHPVTPEQRDVVAGMIDTVFGFMDRQLDLSLDVALSNELQIP</sequence>
<comment type="caution">
    <text evidence="1">The sequence shown here is derived from an EMBL/GenBank/DDBJ whole genome shotgun (WGS) entry which is preliminary data.</text>
</comment>
<accession>A0A154MRN5</accession>
<keyword evidence="4" id="KW-1185">Reference proteome</keyword>
<protein>
    <submittedName>
        <fullName evidence="1">Uncharacterized protein</fullName>
    </submittedName>
</protein>